<reference evidence="3" key="1">
    <citation type="journal article" date="2019" name="Int. J. Syst. Evol. Microbiol.">
        <title>The Global Catalogue of Microorganisms (GCM) 10K type strain sequencing project: providing services to taxonomists for standard genome sequencing and annotation.</title>
        <authorList>
            <consortium name="The Broad Institute Genomics Platform"/>
            <consortium name="The Broad Institute Genome Sequencing Center for Infectious Disease"/>
            <person name="Wu L."/>
            <person name="Ma J."/>
        </authorList>
    </citation>
    <scope>NUCLEOTIDE SEQUENCE [LARGE SCALE GENOMIC DNA]</scope>
    <source>
        <strain evidence="3">CGMCC 1.16275</strain>
    </source>
</reference>
<dbReference type="RefSeq" id="WP_380890291.1">
    <property type="nucleotide sequence ID" value="NZ_JBHUDY010000002.1"/>
</dbReference>
<feature type="transmembrane region" description="Helical" evidence="1">
    <location>
        <begin position="44"/>
        <end position="66"/>
    </location>
</feature>
<evidence type="ECO:0000256" key="1">
    <source>
        <dbReference type="SAM" id="Phobius"/>
    </source>
</evidence>
<keyword evidence="1" id="KW-0812">Transmembrane</keyword>
<evidence type="ECO:0000313" key="2">
    <source>
        <dbReference type="EMBL" id="MFD1612819.1"/>
    </source>
</evidence>
<protein>
    <recommendedName>
        <fullName evidence="4">DUF2631 domain-containing protein</fullName>
    </recommendedName>
</protein>
<evidence type="ECO:0008006" key="4">
    <source>
        <dbReference type="Google" id="ProtNLM"/>
    </source>
</evidence>
<dbReference type="EMBL" id="JBHUDY010000002">
    <property type="protein sequence ID" value="MFD1612819.1"/>
    <property type="molecule type" value="Genomic_DNA"/>
</dbReference>
<sequence>MSYRDLDDRVDGKVQPDWKRQAIFAFLFIGFGLIQLFGGVANESWFRIVLSVALIGYGVFIAVRFWRQA</sequence>
<accession>A0ABW4I4D2</accession>
<keyword evidence="1" id="KW-0472">Membrane</keyword>
<organism evidence="2 3">
    <name type="scientific">Sphingomonas tabacisoli</name>
    <dbReference type="NCBI Taxonomy" id="2249466"/>
    <lineage>
        <taxon>Bacteria</taxon>
        <taxon>Pseudomonadati</taxon>
        <taxon>Pseudomonadota</taxon>
        <taxon>Alphaproteobacteria</taxon>
        <taxon>Sphingomonadales</taxon>
        <taxon>Sphingomonadaceae</taxon>
        <taxon>Sphingomonas</taxon>
    </lineage>
</organism>
<evidence type="ECO:0000313" key="3">
    <source>
        <dbReference type="Proteomes" id="UP001597115"/>
    </source>
</evidence>
<comment type="caution">
    <text evidence="2">The sequence shown here is derived from an EMBL/GenBank/DDBJ whole genome shotgun (WGS) entry which is preliminary data.</text>
</comment>
<gene>
    <name evidence="2" type="ORF">ACFSCW_13515</name>
</gene>
<proteinExistence type="predicted"/>
<feature type="transmembrane region" description="Helical" evidence="1">
    <location>
        <begin position="21"/>
        <end position="38"/>
    </location>
</feature>
<keyword evidence="3" id="KW-1185">Reference proteome</keyword>
<name>A0ABW4I4D2_9SPHN</name>
<keyword evidence="1" id="KW-1133">Transmembrane helix</keyword>
<dbReference type="Proteomes" id="UP001597115">
    <property type="component" value="Unassembled WGS sequence"/>
</dbReference>